<proteinExistence type="inferred from homology"/>
<name>A0ABU5ZTJ5_9FLAO</name>
<protein>
    <submittedName>
        <fullName evidence="5">Aldehyde dehydrogenase family protein</fullName>
    </submittedName>
</protein>
<dbReference type="RefSeq" id="WP_324179145.1">
    <property type="nucleotide sequence ID" value="NZ_BAABAW010000008.1"/>
</dbReference>
<dbReference type="Gene3D" id="3.40.605.10">
    <property type="entry name" value="Aldehyde Dehydrogenase, Chain A, domain 1"/>
    <property type="match status" value="1"/>
</dbReference>
<evidence type="ECO:0000256" key="2">
    <source>
        <dbReference type="PROSITE-ProRule" id="PRU10007"/>
    </source>
</evidence>
<reference evidence="5 6" key="1">
    <citation type="journal article" date="2013" name="Int. J. Syst. Evol. Microbiol.">
        <title>Aquimarina gracilis sp. nov., isolated from the gut microflora of a mussel, Mytilus coruscus, and emended description of Aquimarina spongiae.</title>
        <authorList>
            <person name="Park S.C."/>
            <person name="Choe H.N."/>
            <person name="Baik K.S."/>
            <person name="Seong C.N."/>
        </authorList>
    </citation>
    <scope>NUCLEOTIDE SEQUENCE [LARGE SCALE GENOMIC DNA]</scope>
    <source>
        <strain evidence="5 6">PSC32</strain>
    </source>
</reference>
<dbReference type="PROSITE" id="PS00070">
    <property type="entry name" value="ALDEHYDE_DEHYDR_CYS"/>
    <property type="match status" value="1"/>
</dbReference>
<gene>
    <name evidence="5" type="ORF">U6A24_06555</name>
</gene>
<organism evidence="5 6">
    <name type="scientific">Aquimarina gracilis</name>
    <dbReference type="NCBI Taxonomy" id="874422"/>
    <lineage>
        <taxon>Bacteria</taxon>
        <taxon>Pseudomonadati</taxon>
        <taxon>Bacteroidota</taxon>
        <taxon>Flavobacteriia</taxon>
        <taxon>Flavobacteriales</taxon>
        <taxon>Flavobacteriaceae</taxon>
        <taxon>Aquimarina</taxon>
    </lineage>
</organism>
<dbReference type="EMBL" id="JAYKLX010000003">
    <property type="protein sequence ID" value="MEB3345111.1"/>
    <property type="molecule type" value="Genomic_DNA"/>
</dbReference>
<comment type="similarity">
    <text evidence="3">Belongs to the aldehyde dehydrogenase family.</text>
</comment>
<dbReference type="Pfam" id="PF00171">
    <property type="entry name" value="Aldedh"/>
    <property type="match status" value="1"/>
</dbReference>
<feature type="active site" evidence="2">
    <location>
        <position position="258"/>
    </location>
</feature>
<keyword evidence="6" id="KW-1185">Reference proteome</keyword>
<evidence type="ECO:0000259" key="4">
    <source>
        <dbReference type="Pfam" id="PF00171"/>
    </source>
</evidence>
<dbReference type="SUPFAM" id="SSF53720">
    <property type="entry name" value="ALDH-like"/>
    <property type="match status" value="1"/>
</dbReference>
<evidence type="ECO:0000256" key="1">
    <source>
        <dbReference type="ARBA" id="ARBA00023002"/>
    </source>
</evidence>
<comment type="caution">
    <text evidence="5">The sequence shown here is derived from an EMBL/GenBank/DDBJ whole genome shotgun (WGS) entry which is preliminary data.</text>
</comment>
<dbReference type="InterPro" id="IPR015590">
    <property type="entry name" value="Aldehyde_DH_dom"/>
</dbReference>
<dbReference type="InterPro" id="IPR029510">
    <property type="entry name" value="Ald_DH_CS_GLU"/>
</dbReference>
<dbReference type="InterPro" id="IPR016161">
    <property type="entry name" value="Ald_DH/histidinol_DH"/>
</dbReference>
<dbReference type="InterPro" id="IPR016162">
    <property type="entry name" value="Ald_DH_N"/>
</dbReference>
<feature type="domain" description="Aldehyde dehydrogenase" evidence="4">
    <location>
        <begin position="16"/>
        <end position="484"/>
    </location>
</feature>
<evidence type="ECO:0000313" key="5">
    <source>
        <dbReference type="EMBL" id="MEB3345111.1"/>
    </source>
</evidence>
<sequence>MKTIFPKGQLFINGQWRDSSSGETFPTYNPASEEHLADIAKGTANDANAAVAAAKEAFENGPWGKMGGAERAKILNKIADKIEEHAEELIDRESMDAGKLRRDVTRVDVPHIANMFRYYAGWTTKIDGSVKDPEGVLGEQLLGYSRREPLGVVVGITPYNFPLILSVSKIAPALAAGNCFIHKPASSTPLSAITLAKIMQEAGVPDGAYNLVTGPGGAVGSTLTKNPDVEKIAITGSTQTGIQISKDGADTMKHLTMELGGKSPNIIFADADLDQAARIAAMGIFWNKGEVCVAGSRILVQESVYDEFLEKLIAETKKLKVGDPQDPTADLGPMAGKAEFEKVMKYIDIGLNEDKADLVYGGKHVPINGKGYFVEPTIFANAHNKMRIAQEEIFGPVVPVIPFKDFDEAIEIANDTPYGLASGVQTKDTAKAIRAANAIKAGTVWINTWHEYDPNQPFGGYKMSGYGREQGKEAFEAYTQSKSIWVSLGFPEEKNESTELCLEK</sequence>
<evidence type="ECO:0000256" key="3">
    <source>
        <dbReference type="RuleBase" id="RU003345"/>
    </source>
</evidence>
<dbReference type="InterPro" id="IPR016160">
    <property type="entry name" value="Ald_DH_CS_CYS"/>
</dbReference>
<dbReference type="InterPro" id="IPR016163">
    <property type="entry name" value="Ald_DH_C"/>
</dbReference>
<dbReference type="PROSITE" id="PS00687">
    <property type="entry name" value="ALDEHYDE_DEHYDR_GLU"/>
    <property type="match status" value="1"/>
</dbReference>
<dbReference type="PANTHER" id="PTHR11699">
    <property type="entry name" value="ALDEHYDE DEHYDROGENASE-RELATED"/>
    <property type="match status" value="1"/>
</dbReference>
<evidence type="ECO:0000313" key="6">
    <source>
        <dbReference type="Proteomes" id="UP001327027"/>
    </source>
</evidence>
<accession>A0ABU5ZTJ5</accession>
<dbReference type="Gene3D" id="3.40.309.10">
    <property type="entry name" value="Aldehyde Dehydrogenase, Chain A, domain 2"/>
    <property type="match status" value="1"/>
</dbReference>
<keyword evidence="1 3" id="KW-0560">Oxidoreductase</keyword>
<dbReference type="Proteomes" id="UP001327027">
    <property type="component" value="Unassembled WGS sequence"/>
</dbReference>